<dbReference type="OrthoDB" id="8548311at2"/>
<evidence type="ECO:0000313" key="5">
    <source>
        <dbReference type="Proteomes" id="UP000182882"/>
    </source>
</evidence>
<reference evidence="5" key="2">
    <citation type="submission" date="2016-10" db="EMBL/GenBank/DDBJ databases">
        <authorList>
            <person name="Varghese N."/>
            <person name="Submissions S."/>
        </authorList>
    </citation>
    <scope>NUCLEOTIDE SEQUENCE [LARGE SCALE GENOMIC DNA]</scope>
    <source>
        <strain evidence="5">Nm10</strain>
    </source>
</reference>
<evidence type="ECO:0000313" key="4">
    <source>
        <dbReference type="Proteomes" id="UP000181998"/>
    </source>
</evidence>
<evidence type="ECO:0000313" key="3">
    <source>
        <dbReference type="EMBL" id="SEQ17967.1"/>
    </source>
</evidence>
<proteinExistence type="predicted"/>
<keyword evidence="1" id="KW-1133">Transmembrane helix</keyword>
<feature type="transmembrane region" description="Helical" evidence="1">
    <location>
        <begin position="43"/>
        <end position="62"/>
    </location>
</feature>
<dbReference type="RefSeq" id="WP_062557509.1">
    <property type="nucleotide sequence ID" value="NZ_CP013341.1"/>
</dbReference>
<dbReference type="EMBL" id="FNLN01000002">
    <property type="protein sequence ID" value="SDT84585.1"/>
    <property type="molecule type" value="Genomic_DNA"/>
</dbReference>
<name>A0A0S3AF16_9PROT</name>
<feature type="transmembrane region" description="Helical" evidence="1">
    <location>
        <begin position="74"/>
        <end position="93"/>
    </location>
</feature>
<gene>
    <name evidence="2" type="ORF">SAMN05216406_10224</name>
    <name evidence="3" type="ORF">SAMN05421510_102551</name>
</gene>
<dbReference type="Proteomes" id="UP000181998">
    <property type="component" value="Unassembled WGS sequence"/>
</dbReference>
<protein>
    <submittedName>
        <fullName evidence="2">Uncharacterized protein</fullName>
    </submittedName>
</protein>
<dbReference type="Proteomes" id="UP000182882">
    <property type="component" value="Unassembled WGS sequence"/>
</dbReference>
<evidence type="ECO:0000256" key="1">
    <source>
        <dbReference type="SAM" id="Phobius"/>
    </source>
</evidence>
<evidence type="ECO:0000313" key="2">
    <source>
        <dbReference type="EMBL" id="SDT84585.1"/>
    </source>
</evidence>
<dbReference type="KEGG" id="nur:ATY38_00205"/>
<dbReference type="EMBL" id="FOFX01000025">
    <property type="protein sequence ID" value="SEQ17967.1"/>
    <property type="molecule type" value="Genomic_DNA"/>
</dbReference>
<keyword evidence="1" id="KW-0472">Membrane</keyword>
<keyword evidence="5" id="KW-1185">Reference proteome</keyword>
<dbReference type="AlphaFoldDB" id="A0A0S3AF16"/>
<reference evidence="2 4" key="1">
    <citation type="submission" date="2016-10" db="EMBL/GenBank/DDBJ databases">
        <authorList>
            <person name="de Groot N.N."/>
        </authorList>
    </citation>
    <scope>NUCLEOTIDE SEQUENCE [LARGE SCALE GENOMIC DNA]</scope>
    <source>
        <strain evidence="2">Nm10</strain>
        <strain evidence="3 4">Nm9</strain>
    </source>
</reference>
<accession>A0A0S3AF16</accession>
<keyword evidence="1" id="KW-0812">Transmembrane</keyword>
<sequence length="117" mass="13612">MNKYQLKNINSRVKKKYSRIRSLFNILCQNIREKINKGMDNDILPLVIAPLIFISFAGLEWWSWYLDVSIPSPILLIIVATGLGALCYIYELLERKESADKKERIGVTTDHKHPELH</sequence>
<organism evidence="2 5">
    <name type="scientific">Nitrosomonas ureae</name>
    <dbReference type="NCBI Taxonomy" id="44577"/>
    <lineage>
        <taxon>Bacteria</taxon>
        <taxon>Pseudomonadati</taxon>
        <taxon>Pseudomonadota</taxon>
        <taxon>Betaproteobacteria</taxon>
        <taxon>Nitrosomonadales</taxon>
        <taxon>Nitrosomonadaceae</taxon>
        <taxon>Nitrosomonas</taxon>
    </lineage>
</organism>